<dbReference type="Proteomes" id="UP000663880">
    <property type="component" value="Unassembled WGS sequence"/>
</dbReference>
<sequence length="274" mass="31279">MEKLQELELALDEIKWDIIGISEVRRLGKRTEDHGKYILHHIGETPGLYGVGFMVKRNLAKNIQELRGISERIALLNIQSPVDGEKEQQWSIIQAYSPTEPKSKEDTTKIERFYKDLQSTVANASKNIIVMGDFNGQIGKQKSGEEYTIGNHGSGNRSINGSRLVSFAIENKLSILNSFYKKKPSKKWTWISPNGRYKNEIDYIMSNKVKVFKDLSVLNNFNFNSDHRMVRAKLSGTRAKKARQFHNNMKAIECIGNTDLLLNNLEKSLMDGEK</sequence>
<dbReference type="InterPro" id="IPR036691">
    <property type="entry name" value="Endo/exonu/phosph_ase_sf"/>
</dbReference>
<organism evidence="2 3">
    <name type="scientific">Pieris macdunnoughi</name>
    <dbReference type="NCBI Taxonomy" id="345717"/>
    <lineage>
        <taxon>Eukaryota</taxon>
        <taxon>Metazoa</taxon>
        <taxon>Ecdysozoa</taxon>
        <taxon>Arthropoda</taxon>
        <taxon>Hexapoda</taxon>
        <taxon>Insecta</taxon>
        <taxon>Pterygota</taxon>
        <taxon>Neoptera</taxon>
        <taxon>Endopterygota</taxon>
        <taxon>Lepidoptera</taxon>
        <taxon>Glossata</taxon>
        <taxon>Ditrysia</taxon>
        <taxon>Papilionoidea</taxon>
        <taxon>Pieridae</taxon>
        <taxon>Pierinae</taxon>
        <taxon>Pieris</taxon>
    </lineage>
</organism>
<protein>
    <recommendedName>
        <fullName evidence="1">Endonuclease/exonuclease/phosphatase domain-containing protein</fullName>
    </recommendedName>
</protein>
<dbReference type="PANTHER" id="PTHR23227">
    <property type="entry name" value="BUCENTAUR RELATED"/>
    <property type="match status" value="1"/>
</dbReference>
<accession>A0A821LLN9</accession>
<dbReference type="OrthoDB" id="410104at2759"/>
<name>A0A821LLN9_9NEOP</name>
<dbReference type="Gene3D" id="3.60.10.10">
    <property type="entry name" value="Endonuclease/exonuclease/phosphatase"/>
    <property type="match status" value="1"/>
</dbReference>
<keyword evidence="3" id="KW-1185">Reference proteome</keyword>
<dbReference type="SUPFAM" id="SSF56219">
    <property type="entry name" value="DNase I-like"/>
    <property type="match status" value="1"/>
</dbReference>
<dbReference type="InterPro" id="IPR027124">
    <property type="entry name" value="Swc5/CFDP1/2"/>
</dbReference>
<proteinExistence type="predicted"/>
<comment type="caution">
    <text evidence="2">The sequence shown here is derived from an EMBL/GenBank/DDBJ whole genome shotgun (WGS) entry which is preliminary data.</text>
</comment>
<dbReference type="AlphaFoldDB" id="A0A821LLN9"/>
<dbReference type="EMBL" id="CAJOBZ010000001">
    <property type="protein sequence ID" value="CAF4752869.1"/>
    <property type="molecule type" value="Genomic_DNA"/>
</dbReference>
<dbReference type="InterPro" id="IPR005135">
    <property type="entry name" value="Endo/exonuclease/phosphatase"/>
</dbReference>
<gene>
    <name evidence="2" type="ORF">PMACD_LOCUS804</name>
</gene>
<evidence type="ECO:0000259" key="1">
    <source>
        <dbReference type="Pfam" id="PF14529"/>
    </source>
</evidence>
<feature type="domain" description="Endonuclease/exonuclease/phosphatase" evidence="1">
    <location>
        <begin position="92"/>
        <end position="230"/>
    </location>
</feature>
<evidence type="ECO:0000313" key="2">
    <source>
        <dbReference type="EMBL" id="CAF4752869.1"/>
    </source>
</evidence>
<dbReference type="Pfam" id="PF14529">
    <property type="entry name" value="Exo_endo_phos_2"/>
    <property type="match status" value="1"/>
</dbReference>
<dbReference type="PANTHER" id="PTHR23227:SF67">
    <property type="entry name" value="CRANIOFACIAL DEVELOPMENT PROTEIN 2-LIKE"/>
    <property type="match status" value="1"/>
</dbReference>
<dbReference type="GO" id="GO:0003824">
    <property type="term" value="F:catalytic activity"/>
    <property type="evidence" value="ECO:0007669"/>
    <property type="project" value="InterPro"/>
</dbReference>
<evidence type="ECO:0000313" key="3">
    <source>
        <dbReference type="Proteomes" id="UP000663880"/>
    </source>
</evidence>
<reference evidence="2" key="1">
    <citation type="submission" date="2021-02" db="EMBL/GenBank/DDBJ databases">
        <authorList>
            <person name="Steward A R."/>
        </authorList>
    </citation>
    <scope>NUCLEOTIDE SEQUENCE</scope>
</reference>